<accession>A0A1M5BGX7</accession>
<dbReference type="SUPFAM" id="SSF52283">
    <property type="entry name" value="Formate/glycerate dehydrogenase catalytic domain-like"/>
    <property type="match status" value="1"/>
</dbReference>
<sequence>MTTREGTKENIPVSKTMLMPQEEMLEIKSKGQKIKIGIPSDISKVEYRVPLTPQAVDLLTSYGHEILIEKGAGKMASYSDKEYREAGAQIVEKKEETFQCDIILRVAPFDCDEIDQLRGNQTILSNMQIQAHCSESIQKLIKKRVTSVAFENIENEKGFSPFVHQMSQIAGVTSITLASEYLSNTRNGKGVLFGEVTGITPAELVIIGTSTAAEYAARAALSLGILVKVFDTSIYDLTKLEDKLNQRIFTSVFYPKVLRKALISADAVIGAMQFNTTPKFKVSENLVKQMKEGSVIIDLNASQGGCFETTRCTDLTNPTYTKHGVVHYCVPNSPSIVSRTASISLSNILIPILLAVGDSGGIDNYIKHSRGFRKGVYIYHGILTNPEIGRLFNLPAKDIDLLLAVF</sequence>
<dbReference type="Pfam" id="PF05222">
    <property type="entry name" value="AlaDh_PNT_N"/>
    <property type="match status" value="1"/>
</dbReference>
<gene>
    <name evidence="6" type="ORF">SAMN05444274_105144</name>
</gene>
<dbReference type="GO" id="GO:0000286">
    <property type="term" value="F:alanine dehydrogenase activity"/>
    <property type="evidence" value="ECO:0007669"/>
    <property type="project" value="UniProtKB-EC"/>
</dbReference>
<keyword evidence="7" id="KW-1185">Reference proteome</keyword>
<dbReference type="EC" id="1.4.1.1" evidence="2"/>
<evidence type="ECO:0000259" key="4">
    <source>
        <dbReference type="SMART" id="SM01002"/>
    </source>
</evidence>
<evidence type="ECO:0000313" key="6">
    <source>
        <dbReference type="EMBL" id="SHF41719.1"/>
    </source>
</evidence>
<dbReference type="RefSeq" id="WP_073001978.1">
    <property type="nucleotide sequence ID" value="NZ_FQUM01000005.1"/>
</dbReference>
<name>A0A1M5BGX7_9BACT</name>
<feature type="domain" description="Alanine dehydrogenase/pyridine nucleotide transhydrogenase N-terminal" evidence="5">
    <location>
        <begin position="37"/>
        <end position="170"/>
    </location>
</feature>
<evidence type="ECO:0000256" key="2">
    <source>
        <dbReference type="ARBA" id="ARBA00012897"/>
    </source>
</evidence>
<comment type="similarity">
    <text evidence="1">Belongs to the AlaDH/PNT family.</text>
</comment>
<evidence type="ECO:0000256" key="1">
    <source>
        <dbReference type="ARBA" id="ARBA00005689"/>
    </source>
</evidence>
<dbReference type="Pfam" id="PF01262">
    <property type="entry name" value="AlaDh_PNT_C"/>
    <property type="match status" value="1"/>
</dbReference>
<reference evidence="6 7" key="1">
    <citation type="submission" date="2016-11" db="EMBL/GenBank/DDBJ databases">
        <authorList>
            <person name="Jaros S."/>
            <person name="Januszkiewicz K."/>
            <person name="Wedrychowicz H."/>
        </authorList>
    </citation>
    <scope>NUCLEOTIDE SEQUENCE [LARGE SCALE GENOMIC DNA]</scope>
    <source>
        <strain evidence="6 7">DSM 26910</strain>
    </source>
</reference>
<proteinExistence type="inferred from homology"/>
<organism evidence="6 7">
    <name type="scientific">Mariniphaga anaerophila</name>
    <dbReference type="NCBI Taxonomy" id="1484053"/>
    <lineage>
        <taxon>Bacteria</taxon>
        <taxon>Pseudomonadati</taxon>
        <taxon>Bacteroidota</taxon>
        <taxon>Bacteroidia</taxon>
        <taxon>Marinilabiliales</taxon>
        <taxon>Prolixibacteraceae</taxon>
        <taxon>Mariniphaga</taxon>
    </lineage>
</organism>
<dbReference type="InterPro" id="IPR007886">
    <property type="entry name" value="AlaDH/PNT_N"/>
</dbReference>
<dbReference type="GO" id="GO:0005886">
    <property type="term" value="C:plasma membrane"/>
    <property type="evidence" value="ECO:0007669"/>
    <property type="project" value="TreeGrafter"/>
</dbReference>
<dbReference type="EMBL" id="FQUM01000005">
    <property type="protein sequence ID" value="SHF41719.1"/>
    <property type="molecule type" value="Genomic_DNA"/>
</dbReference>
<keyword evidence="3" id="KW-0560">Oxidoreductase</keyword>
<dbReference type="CDD" id="cd05305">
    <property type="entry name" value="L-AlaDH"/>
    <property type="match status" value="1"/>
</dbReference>
<dbReference type="InterPro" id="IPR036291">
    <property type="entry name" value="NAD(P)-bd_dom_sf"/>
</dbReference>
<dbReference type="PANTHER" id="PTHR42795">
    <property type="entry name" value="ALANINE DEHYDROGENASE"/>
    <property type="match status" value="1"/>
</dbReference>
<dbReference type="Gene3D" id="3.40.50.720">
    <property type="entry name" value="NAD(P)-binding Rossmann-like Domain"/>
    <property type="match status" value="2"/>
</dbReference>
<evidence type="ECO:0000259" key="5">
    <source>
        <dbReference type="SMART" id="SM01003"/>
    </source>
</evidence>
<dbReference type="SMART" id="SM01003">
    <property type="entry name" value="AlaDh_PNT_N"/>
    <property type="match status" value="1"/>
</dbReference>
<dbReference type="AlphaFoldDB" id="A0A1M5BGX7"/>
<protein>
    <recommendedName>
        <fullName evidence="2">alanine dehydrogenase</fullName>
        <ecNumber evidence="2">1.4.1.1</ecNumber>
    </recommendedName>
</protein>
<dbReference type="SUPFAM" id="SSF51735">
    <property type="entry name" value="NAD(P)-binding Rossmann-fold domains"/>
    <property type="match status" value="1"/>
</dbReference>
<dbReference type="PANTHER" id="PTHR42795:SF1">
    <property type="entry name" value="ALANINE DEHYDROGENASE"/>
    <property type="match status" value="1"/>
</dbReference>
<evidence type="ECO:0000313" key="7">
    <source>
        <dbReference type="Proteomes" id="UP000184164"/>
    </source>
</evidence>
<evidence type="ECO:0000256" key="3">
    <source>
        <dbReference type="ARBA" id="ARBA00023002"/>
    </source>
</evidence>
<dbReference type="GO" id="GO:0042853">
    <property type="term" value="P:L-alanine catabolic process"/>
    <property type="evidence" value="ECO:0007669"/>
    <property type="project" value="InterPro"/>
</dbReference>
<dbReference type="InterPro" id="IPR008141">
    <property type="entry name" value="Ala_DH"/>
</dbReference>
<dbReference type="SMART" id="SM01002">
    <property type="entry name" value="AlaDh_PNT_C"/>
    <property type="match status" value="1"/>
</dbReference>
<dbReference type="Proteomes" id="UP000184164">
    <property type="component" value="Unassembled WGS sequence"/>
</dbReference>
<dbReference type="InterPro" id="IPR007698">
    <property type="entry name" value="AlaDH/PNT_NAD(H)-bd"/>
</dbReference>
<dbReference type="STRING" id="1484053.SAMN05444274_105144"/>
<dbReference type="OrthoDB" id="9804592at2"/>
<feature type="domain" description="Alanine dehydrogenase/pyridine nucleotide transhydrogenase NAD(H)-binding" evidence="4">
    <location>
        <begin position="182"/>
        <end position="329"/>
    </location>
</feature>